<dbReference type="Proteomes" id="UP000557307">
    <property type="component" value="Unassembled WGS sequence"/>
</dbReference>
<dbReference type="RefSeq" id="WP_184171632.1">
    <property type="nucleotide sequence ID" value="NZ_JACHGF010000001.1"/>
</dbReference>
<proteinExistence type="predicted"/>
<comment type="caution">
    <text evidence="1">The sequence shown here is derived from an EMBL/GenBank/DDBJ whole genome shotgun (WGS) entry which is preliminary data.</text>
</comment>
<reference evidence="1 2" key="1">
    <citation type="submission" date="2020-08" db="EMBL/GenBank/DDBJ databases">
        <title>Genomic Encyclopedia of Type Strains, Phase IV (KMG-IV): sequencing the most valuable type-strain genomes for metagenomic binning, comparative biology and taxonomic classification.</title>
        <authorList>
            <person name="Goeker M."/>
        </authorList>
    </citation>
    <scope>NUCLEOTIDE SEQUENCE [LARGE SCALE GENOMIC DNA]</scope>
    <source>
        <strain evidence="1 2">DSM 105074</strain>
    </source>
</reference>
<evidence type="ECO:0000313" key="2">
    <source>
        <dbReference type="Proteomes" id="UP000557307"/>
    </source>
</evidence>
<dbReference type="Pfam" id="PF03683">
    <property type="entry name" value="UPF0175"/>
    <property type="match status" value="1"/>
</dbReference>
<accession>A0A840THC3</accession>
<protein>
    <submittedName>
        <fullName evidence="1">Putative HTH domain antitoxin</fullName>
    </submittedName>
</protein>
<organism evidence="1 2">
    <name type="scientific">Rhabdobacter roseus</name>
    <dbReference type="NCBI Taxonomy" id="1655419"/>
    <lineage>
        <taxon>Bacteria</taxon>
        <taxon>Pseudomonadati</taxon>
        <taxon>Bacteroidota</taxon>
        <taxon>Cytophagia</taxon>
        <taxon>Cytophagales</taxon>
        <taxon>Cytophagaceae</taxon>
        <taxon>Rhabdobacter</taxon>
    </lineage>
</organism>
<sequence>MKTLTIELPDEVNEKEAKMAMAAALFDKGIVSSGQAATFVGISRREFLETVGQYGVSIFGETEEDFQVE</sequence>
<gene>
    <name evidence="1" type="ORF">HNQ92_000975</name>
</gene>
<name>A0A840THC3_9BACT</name>
<dbReference type="InterPro" id="IPR005368">
    <property type="entry name" value="UPF0175"/>
</dbReference>
<keyword evidence="2" id="KW-1185">Reference proteome</keyword>
<evidence type="ECO:0000313" key="1">
    <source>
        <dbReference type="EMBL" id="MBB5282854.1"/>
    </source>
</evidence>
<dbReference type="EMBL" id="JACHGF010000001">
    <property type="protein sequence ID" value="MBB5282854.1"/>
    <property type="molecule type" value="Genomic_DNA"/>
</dbReference>
<dbReference type="AlphaFoldDB" id="A0A840THC3"/>